<evidence type="ECO:0000313" key="2">
    <source>
        <dbReference type="Proteomes" id="UP000324222"/>
    </source>
</evidence>
<accession>A0A5B7DHZ4</accession>
<protein>
    <submittedName>
        <fullName evidence="1">Uncharacterized protein</fullName>
    </submittedName>
</protein>
<dbReference type="AlphaFoldDB" id="A0A5B7DHZ4"/>
<organism evidence="1 2">
    <name type="scientific">Portunus trituberculatus</name>
    <name type="common">Swimming crab</name>
    <name type="synonym">Neptunus trituberculatus</name>
    <dbReference type="NCBI Taxonomy" id="210409"/>
    <lineage>
        <taxon>Eukaryota</taxon>
        <taxon>Metazoa</taxon>
        <taxon>Ecdysozoa</taxon>
        <taxon>Arthropoda</taxon>
        <taxon>Crustacea</taxon>
        <taxon>Multicrustacea</taxon>
        <taxon>Malacostraca</taxon>
        <taxon>Eumalacostraca</taxon>
        <taxon>Eucarida</taxon>
        <taxon>Decapoda</taxon>
        <taxon>Pleocyemata</taxon>
        <taxon>Brachyura</taxon>
        <taxon>Eubrachyura</taxon>
        <taxon>Portunoidea</taxon>
        <taxon>Portunidae</taxon>
        <taxon>Portuninae</taxon>
        <taxon>Portunus</taxon>
    </lineage>
</organism>
<gene>
    <name evidence="1" type="ORF">E2C01_013961</name>
</gene>
<name>A0A5B7DHZ4_PORTR</name>
<keyword evidence="2" id="KW-1185">Reference proteome</keyword>
<evidence type="ECO:0000313" key="1">
    <source>
        <dbReference type="EMBL" id="MPC20990.1"/>
    </source>
</evidence>
<proteinExistence type="predicted"/>
<comment type="caution">
    <text evidence="1">The sequence shown here is derived from an EMBL/GenBank/DDBJ whole genome shotgun (WGS) entry which is preliminary data.</text>
</comment>
<reference evidence="1 2" key="1">
    <citation type="submission" date="2019-05" db="EMBL/GenBank/DDBJ databases">
        <title>Another draft genome of Portunus trituberculatus and its Hox gene families provides insights of decapod evolution.</title>
        <authorList>
            <person name="Jeong J.-H."/>
            <person name="Song I."/>
            <person name="Kim S."/>
            <person name="Choi T."/>
            <person name="Kim D."/>
            <person name="Ryu S."/>
            <person name="Kim W."/>
        </authorList>
    </citation>
    <scope>NUCLEOTIDE SEQUENCE [LARGE SCALE GENOMIC DNA]</scope>
    <source>
        <tissue evidence="1">Muscle</tissue>
    </source>
</reference>
<sequence>MSRKKVFEESLILDFDLRMMLRLDSVSPAPLTRLPFPFDCSRAPQALIKANSRLSPHLISPHFTSTPVSSSPT</sequence>
<dbReference type="EMBL" id="VSRR010000932">
    <property type="protein sequence ID" value="MPC20990.1"/>
    <property type="molecule type" value="Genomic_DNA"/>
</dbReference>
<dbReference type="Proteomes" id="UP000324222">
    <property type="component" value="Unassembled WGS sequence"/>
</dbReference>